<proteinExistence type="predicted"/>
<gene>
    <name evidence="1" type="ORF">LCGC14_1274830</name>
</gene>
<dbReference type="AlphaFoldDB" id="A0A0F9P059"/>
<name>A0A0F9P059_9ZZZZ</name>
<comment type="caution">
    <text evidence="1">The sequence shown here is derived from an EMBL/GenBank/DDBJ whole genome shotgun (WGS) entry which is preliminary data.</text>
</comment>
<dbReference type="EMBL" id="LAZR01007190">
    <property type="protein sequence ID" value="KKM86857.1"/>
    <property type="molecule type" value="Genomic_DNA"/>
</dbReference>
<reference evidence="1" key="1">
    <citation type="journal article" date="2015" name="Nature">
        <title>Complex archaea that bridge the gap between prokaryotes and eukaryotes.</title>
        <authorList>
            <person name="Spang A."/>
            <person name="Saw J.H."/>
            <person name="Jorgensen S.L."/>
            <person name="Zaremba-Niedzwiedzka K."/>
            <person name="Martijn J."/>
            <person name="Lind A.E."/>
            <person name="van Eijk R."/>
            <person name="Schleper C."/>
            <person name="Guy L."/>
            <person name="Ettema T.J."/>
        </authorList>
    </citation>
    <scope>NUCLEOTIDE SEQUENCE</scope>
</reference>
<organism evidence="1">
    <name type="scientific">marine sediment metagenome</name>
    <dbReference type="NCBI Taxonomy" id="412755"/>
    <lineage>
        <taxon>unclassified sequences</taxon>
        <taxon>metagenomes</taxon>
        <taxon>ecological metagenomes</taxon>
    </lineage>
</organism>
<sequence>MNDSRHKTAHGRFEKKIGGLCGLTVTDPNLDEQIRRLALRAMELGTTGAQKDATLRCLINHCEALRPALFPGTEPSHIFPIEEIKS</sequence>
<protein>
    <submittedName>
        <fullName evidence="1">Uncharacterized protein</fullName>
    </submittedName>
</protein>
<evidence type="ECO:0000313" key="1">
    <source>
        <dbReference type="EMBL" id="KKM86857.1"/>
    </source>
</evidence>
<accession>A0A0F9P059</accession>